<gene>
    <name evidence="3" type="ordered locus">Plabr_4583</name>
</gene>
<dbReference type="AlphaFoldDB" id="F0SNB1"/>
<dbReference type="STRING" id="756272.Plabr_4583"/>
<protein>
    <recommendedName>
        <fullName evidence="5">FlgN family protein</fullName>
    </recommendedName>
</protein>
<organism evidence="3 4">
    <name type="scientific">Rubinisphaera brasiliensis (strain ATCC 49424 / DSM 5305 / JCM 21570 / IAM 15109 / NBRC 103401 / IFAM 1448)</name>
    <name type="common">Planctomyces brasiliensis</name>
    <dbReference type="NCBI Taxonomy" id="756272"/>
    <lineage>
        <taxon>Bacteria</taxon>
        <taxon>Pseudomonadati</taxon>
        <taxon>Planctomycetota</taxon>
        <taxon>Planctomycetia</taxon>
        <taxon>Planctomycetales</taxon>
        <taxon>Planctomycetaceae</taxon>
        <taxon>Rubinisphaera</taxon>
    </lineage>
</organism>
<accession>F0SNB1</accession>
<name>F0SNB1_RUBBR</name>
<evidence type="ECO:0000256" key="2">
    <source>
        <dbReference type="SAM" id="MobiDB-lite"/>
    </source>
</evidence>
<evidence type="ECO:0000313" key="3">
    <source>
        <dbReference type="EMBL" id="ADY62154.1"/>
    </source>
</evidence>
<dbReference type="KEGG" id="pbs:Plabr_4583"/>
<evidence type="ECO:0000256" key="1">
    <source>
        <dbReference type="SAM" id="Coils"/>
    </source>
</evidence>
<dbReference type="RefSeq" id="WP_013630858.1">
    <property type="nucleotide sequence ID" value="NC_015174.1"/>
</dbReference>
<proteinExistence type="predicted"/>
<feature type="region of interest" description="Disordered" evidence="2">
    <location>
        <begin position="154"/>
        <end position="176"/>
    </location>
</feature>
<dbReference type="Proteomes" id="UP000006860">
    <property type="component" value="Chromosome"/>
</dbReference>
<keyword evidence="4" id="KW-1185">Reference proteome</keyword>
<keyword evidence="1" id="KW-0175">Coiled coil</keyword>
<evidence type="ECO:0008006" key="5">
    <source>
        <dbReference type="Google" id="ProtNLM"/>
    </source>
</evidence>
<dbReference type="EMBL" id="CP002546">
    <property type="protein sequence ID" value="ADY62154.1"/>
    <property type="molecule type" value="Genomic_DNA"/>
</dbReference>
<dbReference type="HOGENOM" id="CLU_1625544_0_0_0"/>
<feature type="coiled-coil region" evidence="1">
    <location>
        <begin position="54"/>
        <end position="81"/>
    </location>
</feature>
<evidence type="ECO:0000313" key="4">
    <source>
        <dbReference type="Proteomes" id="UP000006860"/>
    </source>
</evidence>
<sequence length="176" mass="19626">MDATPQSADQPLSADALKPLALRFLMDVIRNQRAMLDLQQPKRAALVACNWPAVRELEQKEDGLQQRLRELMQKRADLLLQFRQAGSAGRTLEDVGRHHGWHQETDWSRLTDAAKKLGQQLQQSSWGIWVLAQRAGRYYAQVLDVIAQGGQKQPCYQQNPDSPGGATGGSLLDASI</sequence>
<reference evidence="4" key="1">
    <citation type="submission" date="2011-02" db="EMBL/GenBank/DDBJ databases">
        <title>The complete genome of Planctomyces brasiliensis DSM 5305.</title>
        <authorList>
            <person name="Lucas S."/>
            <person name="Copeland A."/>
            <person name="Lapidus A."/>
            <person name="Bruce D."/>
            <person name="Goodwin L."/>
            <person name="Pitluck S."/>
            <person name="Kyrpides N."/>
            <person name="Mavromatis K."/>
            <person name="Pagani I."/>
            <person name="Ivanova N."/>
            <person name="Ovchinnikova G."/>
            <person name="Lu M."/>
            <person name="Detter J.C."/>
            <person name="Han C."/>
            <person name="Land M."/>
            <person name="Hauser L."/>
            <person name="Markowitz V."/>
            <person name="Cheng J.-F."/>
            <person name="Hugenholtz P."/>
            <person name="Woyke T."/>
            <person name="Wu D."/>
            <person name="Tindall B."/>
            <person name="Pomrenke H.G."/>
            <person name="Brambilla E."/>
            <person name="Klenk H.-P."/>
            <person name="Eisen J.A."/>
        </authorList>
    </citation>
    <scope>NUCLEOTIDE SEQUENCE [LARGE SCALE GENOMIC DNA]</scope>
    <source>
        <strain evidence="4">ATCC 49424 / DSM 5305 / JCM 21570 / IAM 15109 / NBRC 103401 / IFAM 1448</strain>
    </source>
</reference>